<evidence type="ECO:0000256" key="3">
    <source>
        <dbReference type="ARBA" id="ARBA00022989"/>
    </source>
</evidence>
<feature type="transmembrane region" description="Helical" evidence="5">
    <location>
        <begin position="104"/>
        <end position="125"/>
    </location>
</feature>
<comment type="subcellular location">
    <subcellularLocation>
        <location evidence="1">Membrane</location>
        <topology evidence="1">Multi-pass membrane protein</topology>
    </subcellularLocation>
</comment>
<keyword evidence="2 5" id="KW-0812">Transmembrane</keyword>
<dbReference type="EMBL" id="JAHUZB010000004">
    <property type="protein sequence ID" value="MBV7391240.1"/>
    <property type="molecule type" value="Genomic_DNA"/>
</dbReference>
<name>A0ABS6TE96_9ENTE</name>
<feature type="transmembrane region" description="Helical" evidence="5">
    <location>
        <begin position="21"/>
        <end position="50"/>
    </location>
</feature>
<evidence type="ECO:0000256" key="2">
    <source>
        <dbReference type="ARBA" id="ARBA00022692"/>
    </source>
</evidence>
<evidence type="ECO:0000259" key="6">
    <source>
        <dbReference type="Pfam" id="PF04138"/>
    </source>
</evidence>
<evidence type="ECO:0000256" key="1">
    <source>
        <dbReference type="ARBA" id="ARBA00004141"/>
    </source>
</evidence>
<evidence type="ECO:0000313" key="7">
    <source>
        <dbReference type="EMBL" id="MBV7391240.1"/>
    </source>
</evidence>
<comment type="caution">
    <text evidence="7">The sequence shown here is derived from an EMBL/GenBank/DDBJ whole genome shotgun (WGS) entry which is preliminary data.</text>
</comment>
<feature type="transmembrane region" description="Helical" evidence="5">
    <location>
        <begin position="137"/>
        <end position="158"/>
    </location>
</feature>
<protein>
    <submittedName>
        <fullName evidence="7">GtrA family protein</fullName>
    </submittedName>
</protein>
<dbReference type="Pfam" id="PF04138">
    <property type="entry name" value="GtrA_DPMS_TM"/>
    <property type="match status" value="1"/>
</dbReference>
<organism evidence="7 8">
    <name type="scientific">Enterococcus alishanensis</name>
    <dbReference type="NCBI Taxonomy" id="1303817"/>
    <lineage>
        <taxon>Bacteria</taxon>
        <taxon>Bacillati</taxon>
        <taxon>Bacillota</taxon>
        <taxon>Bacilli</taxon>
        <taxon>Lactobacillales</taxon>
        <taxon>Enterococcaceae</taxon>
        <taxon>Enterococcus</taxon>
    </lineage>
</organism>
<reference evidence="7 8" key="1">
    <citation type="submission" date="2021-06" db="EMBL/GenBank/DDBJ databases">
        <title>Enterococcus alishanensis sp. nov., a novel lactic acid bacterium isolated from fresh coffee beans.</title>
        <authorList>
            <person name="Chen Y.-S."/>
        </authorList>
    </citation>
    <scope>NUCLEOTIDE SEQUENCE [LARGE SCALE GENOMIC DNA]</scope>
    <source>
        <strain evidence="7 8">ALS3</strain>
    </source>
</reference>
<keyword evidence="8" id="KW-1185">Reference proteome</keyword>
<proteinExistence type="predicted"/>
<feature type="transmembrane region" description="Helical" evidence="5">
    <location>
        <begin position="70"/>
        <end position="92"/>
    </location>
</feature>
<evidence type="ECO:0000256" key="5">
    <source>
        <dbReference type="SAM" id="Phobius"/>
    </source>
</evidence>
<evidence type="ECO:0000313" key="8">
    <source>
        <dbReference type="Proteomes" id="UP000774130"/>
    </source>
</evidence>
<dbReference type="InterPro" id="IPR007267">
    <property type="entry name" value="GtrA_DPMS_TM"/>
</dbReference>
<accession>A0ABS6TE96</accession>
<evidence type="ECO:0000256" key="4">
    <source>
        <dbReference type="ARBA" id="ARBA00023136"/>
    </source>
</evidence>
<feature type="domain" description="GtrA/DPMS transmembrane" evidence="6">
    <location>
        <begin position="48"/>
        <end position="165"/>
    </location>
</feature>
<dbReference type="RefSeq" id="WP_218326367.1">
    <property type="nucleotide sequence ID" value="NZ_JAHUZB010000004.1"/>
</dbReference>
<sequence length="169" mass="19040">MAEKNQATGVLKKFKQNHPDLFEFILFNIMSNVATITNFIVLWIGTGFLFTSFANRSFNWFIFNYGIDQGGLGGFLSFLLAYICAQIVNFIVQRKVVFSANVKIAKVLPWYVLTVVVAGLISIWLPPYIISILTPYVGGWAATIANAVNIVIQVVINYPMMKFVIMKKE</sequence>
<gene>
    <name evidence="7" type="ORF">KUA55_11160</name>
</gene>
<dbReference type="Proteomes" id="UP000774130">
    <property type="component" value="Unassembled WGS sequence"/>
</dbReference>
<keyword evidence="3 5" id="KW-1133">Transmembrane helix</keyword>
<keyword evidence="4 5" id="KW-0472">Membrane</keyword>